<proteinExistence type="predicted"/>
<dbReference type="InterPro" id="IPR010398">
    <property type="entry name" value="DUF997"/>
</dbReference>
<keyword evidence="1" id="KW-1133">Transmembrane helix</keyword>
<sequence length="98" mass="11215">MKKKKEKEHLSYKEKFIQMNKEAKATWIVGAISFIVWLAGGFGVYLLVGNTWTILGMPAWFVLGSFGCWFTGIIGVAYLLKFVFKDFDFDEDEGDCNE</sequence>
<organism evidence="2 3">
    <name type="scientific">Claveliimonas bilis</name>
    <dbReference type="NCBI Taxonomy" id="3028070"/>
    <lineage>
        <taxon>Bacteria</taxon>
        <taxon>Bacillati</taxon>
        <taxon>Bacillota</taxon>
        <taxon>Clostridia</taxon>
        <taxon>Lachnospirales</taxon>
        <taxon>Lachnospiraceae</taxon>
        <taxon>Claveliimonas</taxon>
    </lineage>
</organism>
<evidence type="ECO:0000313" key="3">
    <source>
        <dbReference type="Proteomes" id="UP001305815"/>
    </source>
</evidence>
<dbReference type="PANTHER" id="PTHR39174">
    <property type="entry name" value="INNER MEMBRANE PROTEIN-RELATED"/>
    <property type="match status" value="1"/>
</dbReference>
<reference evidence="3" key="1">
    <citation type="journal article" date="2023" name="Int. J. Syst. Evol. Microbiol.">
        <title>Claveliimonas bilis gen. nov., sp. nov., deoxycholic acid-producing bacteria isolated from human faeces, and reclassification of Sellimonas monacensis Zenner et al. 2021 as Claveliimonas monacensis comb. nov.</title>
        <authorList>
            <person name="Hisatomi A."/>
            <person name="Kastawa N.W.E.P.G."/>
            <person name="Song I."/>
            <person name="Ohkuma M."/>
            <person name="Fukiya S."/>
            <person name="Sakamoto M."/>
        </authorList>
    </citation>
    <scope>NUCLEOTIDE SEQUENCE [LARGE SCALE GENOMIC DNA]</scope>
    <source>
        <strain evidence="3">12BBH14</strain>
    </source>
</reference>
<dbReference type="PANTHER" id="PTHR39174:SF1">
    <property type="entry name" value="INNER MEMBRANE PROTEIN"/>
    <property type="match status" value="1"/>
</dbReference>
<dbReference type="EMBL" id="AP027742">
    <property type="protein sequence ID" value="BDZ76644.1"/>
    <property type="molecule type" value="Genomic_DNA"/>
</dbReference>
<dbReference type="Pfam" id="PF06196">
    <property type="entry name" value="DUF997"/>
    <property type="match status" value="1"/>
</dbReference>
<feature type="transmembrane region" description="Helical" evidence="1">
    <location>
        <begin position="60"/>
        <end position="80"/>
    </location>
</feature>
<accession>A0ABM8I4G7</accession>
<gene>
    <name evidence="2" type="ORF">Lac1_08270</name>
</gene>
<dbReference type="RefSeq" id="WP_230106951.1">
    <property type="nucleotide sequence ID" value="NZ_AP024845.1"/>
</dbReference>
<keyword evidence="3" id="KW-1185">Reference proteome</keyword>
<keyword evidence="1" id="KW-0812">Transmembrane</keyword>
<protein>
    <recommendedName>
        <fullName evidence="4">DUF997 family protein</fullName>
    </recommendedName>
</protein>
<evidence type="ECO:0000313" key="2">
    <source>
        <dbReference type="EMBL" id="BDZ76644.1"/>
    </source>
</evidence>
<name>A0ABM8I4G7_9FIRM</name>
<dbReference type="Proteomes" id="UP001305815">
    <property type="component" value="Chromosome"/>
</dbReference>
<feature type="transmembrane region" description="Helical" evidence="1">
    <location>
        <begin position="25"/>
        <end position="48"/>
    </location>
</feature>
<evidence type="ECO:0000256" key="1">
    <source>
        <dbReference type="SAM" id="Phobius"/>
    </source>
</evidence>
<keyword evidence="1" id="KW-0472">Membrane</keyword>
<evidence type="ECO:0008006" key="4">
    <source>
        <dbReference type="Google" id="ProtNLM"/>
    </source>
</evidence>